<name>A0A2N5U186_9BASI</name>
<dbReference type="Proteomes" id="UP000235388">
    <property type="component" value="Unassembled WGS sequence"/>
</dbReference>
<comment type="caution">
    <text evidence="2">The sequence shown here is derived from an EMBL/GenBank/DDBJ whole genome shotgun (WGS) entry which is preliminary data.</text>
</comment>
<protein>
    <submittedName>
        <fullName evidence="2">Uncharacterized protein</fullName>
    </submittedName>
</protein>
<sequence>MGFITGLVTSWGDQIYSILPPGSPLVLLCDLDNSLRSPGPDQIEEDKVQTAAKPIDQLCKAAEESRTLYREALAMSANSRVVDLSIVTWILFLPASVTTGPAQPDRTKVQQFKKRLQEVQVANRKEEINKLRKIEAPFATQMNNQVLVSPPLARTPAYFPL</sequence>
<accession>A0A2N5U186</accession>
<evidence type="ECO:0000313" key="1">
    <source>
        <dbReference type="EMBL" id="PLW29345.1"/>
    </source>
</evidence>
<evidence type="ECO:0000313" key="4">
    <source>
        <dbReference type="Proteomes" id="UP000235392"/>
    </source>
</evidence>
<dbReference type="STRING" id="200324.A0A2N5U186"/>
<organism evidence="2 3">
    <name type="scientific">Puccinia coronata f. sp. avenae</name>
    <dbReference type="NCBI Taxonomy" id="200324"/>
    <lineage>
        <taxon>Eukaryota</taxon>
        <taxon>Fungi</taxon>
        <taxon>Dikarya</taxon>
        <taxon>Basidiomycota</taxon>
        <taxon>Pucciniomycotina</taxon>
        <taxon>Pucciniomycetes</taxon>
        <taxon>Pucciniales</taxon>
        <taxon>Pucciniaceae</taxon>
        <taxon>Puccinia</taxon>
    </lineage>
</organism>
<dbReference type="EMBL" id="PGCI01000334">
    <property type="protein sequence ID" value="PLW29345.1"/>
    <property type="molecule type" value="Genomic_DNA"/>
</dbReference>
<dbReference type="EMBL" id="PGCJ01000347">
    <property type="protein sequence ID" value="PLW31500.1"/>
    <property type="molecule type" value="Genomic_DNA"/>
</dbReference>
<evidence type="ECO:0000313" key="2">
    <source>
        <dbReference type="EMBL" id="PLW31500.1"/>
    </source>
</evidence>
<proteinExistence type="predicted"/>
<keyword evidence="3" id="KW-1185">Reference proteome</keyword>
<evidence type="ECO:0000313" key="3">
    <source>
        <dbReference type="Proteomes" id="UP000235388"/>
    </source>
</evidence>
<dbReference type="OrthoDB" id="2130750at2759"/>
<dbReference type="Proteomes" id="UP000235392">
    <property type="component" value="Unassembled WGS sequence"/>
</dbReference>
<gene>
    <name evidence="2" type="ORF">PCANC_21079</name>
    <name evidence="1" type="ORF">PCASD_17613</name>
</gene>
<reference evidence="3 4" key="1">
    <citation type="submission" date="2017-11" db="EMBL/GenBank/DDBJ databases">
        <title>De novo assembly and phasing of dikaryotic genomes from two isolates of Puccinia coronata f. sp. avenae, the causal agent of oat crown rust.</title>
        <authorList>
            <person name="Miller M.E."/>
            <person name="Zhang Y."/>
            <person name="Omidvar V."/>
            <person name="Sperschneider J."/>
            <person name="Schwessinger B."/>
            <person name="Raley C."/>
            <person name="Palmer J.M."/>
            <person name="Garnica D."/>
            <person name="Upadhyaya N."/>
            <person name="Rathjen J."/>
            <person name="Taylor J.M."/>
            <person name="Park R.F."/>
            <person name="Dodds P.N."/>
            <person name="Hirsch C.D."/>
            <person name="Kianian S.F."/>
            <person name="Figueroa M."/>
        </authorList>
    </citation>
    <scope>NUCLEOTIDE SEQUENCE [LARGE SCALE GENOMIC DNA]</scope>
    <source>
        <strain evidence="2">12NC29</strain>
        <strain evidence="1">12SD80</strain>
    </source>
</reference>
<dbReference type="AlphaFoldDB" id="A0A2N5U186"/>